<dbReference type="Pfam" id="PF01494">
    <property type="entry name" value="FAD_binding_3"/>
    <property type="match status" value="1"/>
</dbReference>
<name>A0A8H3YLC6_VENIN</name>
<evidence type="ECO:0000256" key="4">
    <source>
        <dbReference type="ARBA" id="ARBA00023002"/>
    </source>
</evidence>
<feature type="region of interest" description="Disordered" evidence="6">
    <location>
        <begin position="384"/>
        <end position="406"/>
    </location>
</feature>
<accession>A0A8H3YLC6</accession>
<sequence>MDLHVLVLGAGSTGLLIAQGLKKYGIRFSIYERESESAYNNHQRDWSMAMLWGTEHLNNTLPGELLSRVDEIKADPFSSPTTTLPFSNGKTGEHLVDIPGGLAIRVNREKLRKFLSTGIDIKFGKTSTRIEELEDKVLITFEDGSTTTGDTVICCDGIKGLGRTTLLGTQAALSTAPCTIVNIVNKYNPEQARFIYEALNPIKFASHPDQPTLFLLAAVDIPSLERPEDWKLQCLLTTWNAEHADTNEERLRTFKQAASTYAEPWRSAALWLPDDTHIPPDGVRYWANPTAWPTRNGKMTLGGDAAHPMMPFRAQGLNNALADADQYVLNIVAVRDGRLCLGDAVAAYGEEVLKRGAKEIQLSAAWGPMLHDWTALVQSPLMKRGYGKQQQQTDSAAGSMTPSLHL</sequence>
<gene>
    <name evidence="8" type="ORF">EG328_010214</name>
</gene>
<dbReference type="GO" id="GO:0004497">
    <property type="term" value="F:monooxygenase activity"/>
    <property type="evidence" value="ECO:0007669"/>
    <property type="project" value="UniProtKB-KW"/>
</dbReference>
<dbReference type="Gene3D" id="3.50.50.60">
    <property type="entry name" value="FAD/NAD(P)-binding domain"/>
    <property type="match status" value="1"/>
</dbReference>
<dbReference type="EMBL" id="WNWS01000656">
    <property type="protein sequence ID" value="KAE9964764.1"/>
    <property type="molecule type" value="Genomic_DNA"/>
</dbReference>
<keyword evidence="3" id="KW-0274">FAD</keyword>
<evidence type="ECO:0000313" key="9">
    <source>
        <dbReference type="Proteomes" id="UP000447873"/>
    </source>
</evidence>
<dbReference type="AlphaFoldDB" id="A0A8H3YLC6"/>
<evidence type="ECO:0000256" key="2">
    <source>
        <dbReference type="ARBA" id="ARBA00022630"/>
    </source>
</evidence>
<proteinExistence type="predicted"/>
<dbReference type="PRINTS" id="PR00420">
    <property type="entry name" value="RNGMNOXGNASE"/>
</dbReference>
<protein>
    <recommendedName>
        <fullName evidence="7">FAD-binding domain-containing protein</fullName>
    </recommendedName>
</protein>
<dbReference type="GO" id="GO:0071949">
    <property type="term" value="F:FAD binding"/>
    <property type="evidence" value="ECO:0007669"/>
    <property type="project" value="InterPro"/>
</dbReference>
<comment type="cofactor">
    <cofactor evidence="1">
        <name>FAD</name>
        <dbReference type="ChEBI" id="CHEBI:57692"/>
    </cofactor>
</comment>
<organism evidence="8 9">
    <name type="scientific">Venturia inaequalis</name>
    <name type="common">Apple scab fungus</name>
    <dbReference type="NCBI Taxonomy" id="5025"/>
    <lineage>
        <taxon>Eukaryota</taxon>
        <taxon>Fungi</taxon>
        <taxon>Dikarya</taxon>
        <taxon>Ascomycota</taxon>
        <taxon>Pezizomycotina</taxon>
        <taxon>Dothideomycetes</taxon>
        <taxon>Pleosporomycetidae</taxon>
        <taxon>Venturiales</taxon>
        <taxon>Venturiaceae</taxon>
        <taxon>Venturia</taxon>
    </lineage>
</organism>
<feature type="domain" description="FAD-binding" evidence="7">
    <location>
        <begin position="116"/>
        <end position="337"/>
    </location>
</feature>
<comment type="caution">
    <text evidence="8">The sequence shown here is derived from an EMBL/GenBank/DDBJ whole genome shotgun (WGS) entry which is preliminary data.</text>
</comment>
<reference evidence="8 9" key="1">
    <citation type="submission" date="2018-12" db="EMBL/GenBank/DDBJ databases">
        <title>Venturia inaequalis Genome Resource.</title>
        <authorList>
            <person name="Lichtner F.J."/>
        </authorList>
    </citation>
    <scope>NUCLEOTIDE SEQUENCE [LARGE SCALE GENOMIC DNA]</scope>
    <source>
        <strain evidence="8 9">120213</strain>
    </source>
</reference>
<evidence type="ECO:0000256" key="5">
    <source>
        <dbReference type="ARBA" id="ARBA00023033"/>
    </source>
</evidence>
<feature type="compositionally biased region" description="Polar residues" evidence="6">
    <location>
        <begin position="388"/>
        <end position="406"/>
    </location>
</feature>
<dbReference type="Proteomes" id="UP000447873">
    <property type="component" value="Unassembled WGS sequence"/>
</dbReference>
<evidence type="ECO:0000256" key="1">
    <source>
        <dbReference type="ARBA" id="ARBA00001974"/>
    </source>
</evidence>
<dbReference type="PANTHER" id="PTHR47178">
    <property type="entry name" value="MONOOXYGENASE, FAD-BINDING"/>
    <property type="match status" value="1"/>
</dbReference>
<evidence type="ECO:0000259" key="7">
    <source>
        <dbReference type="Pfam" id="PF01494"/>
    </source>
</evidence>
<dbReference type="PANTHER" id="PTHR47178:SF2">
    <property type="entry name" value="FAD-BINDING DOMAIN-CONTAINING PROTEIN"/>
    <property type="match status" value="1"/>
</dbReference>
<dbReference type="InterPro" id="IPR002938">
    <property type="entry name" value="FAD-bd"/>
</dbReference>
<dbReference type="SUPFAM" id="SSF51905">
    <property type="entry name" value="FAD/NAD(P)-binding domain"/>
    <property type="match status" value="1"/>
</dbReference>
<dbReference type="InterPro" id="IPR036188">
    <property type="entry name" value="FAD/NAD-bd_sf"/>
</dbReference>
<evidence type="ECO:0000313" key="8">
    <source>
        <dbReference type="EMBL" id="KAE9964764.1"/>
    </source>
</evidence>
<keyword evidence="5" id="KW-0503">Monooxygenase</keyword>
<keyword evidence="4" id="KW-0560">Oxidoreductase</keyword>
<keyword evidence="2" id="KW-0285">Flavoprotein</keyword>
<evidence type="ECO:0000256" key="6">
    <source>
        <dbReference type="SAM" id="MobiDB-lite"/>
    </source>
</evidence>
<evidence type="ECO:0000256" key="3">
    <source>
        <dbReference type="ARBA" id="ARBA00022827"/>
    </source>
</evidence>